<dbReference type="OrthoDB" id="418245at2759"/>
<dbReference type="Gene3D" id="3.10.100.10">
    <property type="entry name" value="Mannose-Binding Protein A, subunit A"/>
    <property type="match status" value="1"/>
</dbReference>
<dbReference type="PANTHER" id="PTHR22803">
    <property type="entry name" value="MANNOSE, PHOSPHOLIPASE, LECTIN RECEPTOR RELATED"/>
    <property type="match status" value="1"/>
</dbReference>
<dbReference type="InterPro" id="IPR016187">
    <property type="entry name" value="CTDL_fold"/>
</dbReference>
<dbReference type="InterPro" id="IPR016186">
    <property type="entry name" value="C-type_lectin-like/link_sf"/>
</dbReference>
<organism evidence="3 4">
    <name type="scientific">Holothuria leucospilota</name>
    <name type="common">Black long sea cucumber</name>
    <name type="synonym">Mertensiothuria leucospilota</name>
    <dbReference type="NCBI Taxonomy" id="206669"/>
    <lineage>
        <taxon>Eukaryota</taxon>
        <taxon>Metazoa</taxon>
        <taxon>Echinodermata</taxon>
        <taxon>Eleutherozoa</taxon>
        <taxon>Echinozoa</taxon>
        <taxon>Holothuroidea</taxon>
        <taxon>Aspidochirotacea</taxon>
        <taxon>Aspidochirotida</taxon>
        <taxon>Holothuriidae</taxon>
        <taxon>Holothuria</taxon>
    </lineage>
</organism>
<feature type="chain" id="PRO_5040252264" evidence="1">
    <location>
        <begin position="24"/>
        <end position="93"/>
    </location>
</feature>
<dbReference type="Proteomes" id="UP001152320">
    <property type="component" value="Chromosome 23"/>
</dbReference>
<reference evidence="3" key="1">
    <citation type="submission" date="2021-10" db="EMBL/GenBank/DDBJ databases">
        <title>Tropical sea cucumber genome reveals ecological adaptation and Cuvierian tubules defense mechanism.</title>
        <authorList>
            <person name="Chen T."/>
        </authorList>
    </citation>
    <scope>NUCLEOTIDE SEQUENCE</scope>
    <source>
        <strain evidence="3">Nanhai2018</strain>
        <tissue evidence="3">Muscle</tissue>
    </source>
</reference>
<evidence type="ECO:0000313" key="4">
    <source>
        <dbReference type="Proteomes" id="UP001152320"/>
    </source>
</evidence>
<dbReference type="InterPro" id="IPR001304">
    <property type="entry name" value="C-type_lectin-like"/>
</dbReference>
<evidence type="ECO:0000256" key="1">
    <source>
        <dbReference type="SAM" id="SignalP"/>
    </source>
</evidence>
<sequence length="93" mass="10855">MFQGTSTFITLVSLSTQILLTTSCPDDWTSYGNHCYRYFPDILTWKGAEQLCHSYGNSHLVSIHSEDEFSFVYNLWKQMRDDKDNYGNTKNLQ</sequence>
<comment type="caution">
    <text evidence="3">The sequence shown here is derived from an EMBL/GenBank/DDBJ whole genome shotgun (WGS) entry which is preliminary data.</text>
</comment>
<keyword evidence="1" id="KW-0732">Signal</keyword>
<dbReference type="EMBL" id="JAIZAY010000023">
    <property type="protein sequence ID" value="KAJ8019599.1"/>
    <property type="molecule type" value="Genomic_DNA"/>
</dbReference>
<gene>
    <name evidence="3" type="ORF">HOLleu_41249</name>
</gene>
<feature type="signal peptide" evidence="1">
    <location>
        <begin position="1"/>
        <end position="23"/>
    </location>
</feature>
<dbReference type="AlphaFoldDB" id="A0A9Q0YDC2"/>
<dbReference type="SUPFAM" id="SSF56436">
    <property type="entry name" value="C-type lectin-like"/>
    <property type="match status" value="1"/>
</dbReference>
<name>A0A9Q0YDC2_HOLLE</name>
<keyword evidence="4" id="KW-1185">Reference proteome</keyword>
<feature type="domain" description="C-type lectin" evidence="2">
    <location>
        <begin position="31"/>
        <end position="75"/>
    </location>
</feature>
<proteinExistence type="predicted"/>
<dbReference type="PROSITE" id="PS50041">
    <property type="entry name" value="C_TYPE_LECTIN_2"/>
    <property type="match status" value="1"/>
</dbReference>
<protein>
    <submittedName>
        <fullName evidence="3">Snaclec 1</fullName>
    </submittedName>
</protein>
<dbReference type="InterPro" id="IPR050111">
    <property type="entry name" value="C-type_lectin/snaclec_domain"/>
</dbReference>
<accession>A0A9Q0YDC2</accession>
<evidence type="ECO:0000259" key="2">
    <source>
        <dbReference type="PROSITE" id="PS50041"/>
    </source>
</evidence>
<evidence type="ECO:0000313" key="3">
    <source>
        <dbReference type="EMBL" id="KAJ8019599.1"/>
    </source>
</evidence>